<proteinExistence type="predicted"/>
<dbReference type="EMBL" id="JABUKG010000002">
    <property type="protein sequence ID" value="MBY6319844.1"/>
    <property type="molecule type" value="Genomic_DNA"/>
</dbReference>
<keyword evidence="6" id="KW-1185">Reference proteome</keyword>
<keyword evidence="2" id="KW-0812">Transmembrane</keyword>
<feature type="transmembrane region" description="Helical" evidence="2">
    <location>
        <begin position="6"/>
        <end position="26"/>
    </location>
</feature>
<accession>A0A1I0U7P2</accession>
<dbReference type="EMBL" id="FOJN01000014">
    <property type="protein sequence ID" value="SFA59893.1"/>
    <property type="molecule type" value="Genomic_DNA"/>
</dbReference>
<dbReference type="InterPro" id="IPR009963">
    <property type="entry name" value="DUF1490"/>
</dbReference>
<evidence type="ECO:0000313" key="6">
    <source>
        <dbReference type="Proteomes" id="UP001520140"/>
    </source>
</evidence>
<gene>
    <name evidence="3" type="ORF">HQ605_03300</name>
    <name evidence="4" type="ORF">SAMN05444374_11484</name>
</gene>
<evidence type="ECO:0000313" key="5">
    <source>
        <dbReference type="Proteomes" id="UP000182054"/>
    </source>
</evidence>
<dbReference type="Proteomes" id="UP001520140">
    <property type="component" value="Unassembled WGS sequence"/>
</dbReference>
<reference evidence="4 5" key="1">
    <citation type="submission" date="2016-10" db="EMBL/GenBank/DDBJ databases">
        <authorList>
            <person name="de Groot N.N."/>
        </authorList>
    </citation>
    <scope>NUCLEOTIDE SEQUENCE [LARGE SCALE GENOMIC DNA]</scope>
    <source>
        <strain evidence="4 5">DSM 44908</strain>
    </source>
</reference>
<reference evidence="3 6" key="2">
    <citation type="submission" date="2020-06" db="EMBL/GenBank/DDBJ databases">
        <title>Taxonomy, biology and ecology of Rhodococcus bacteria occurring in California pistachio and other woody hosts as revealed by genome sequence analyses.</title>
        <authorList>
            <person name="Gai Y."/>
            <person name="Riely B."/>
        </authorList>
    </citation>
    <scope>NUCLEOTIDE SEQUENCE [LARGE SCALE GENOMIC DNA]</scope>
    <source>
        <strain evidence="3 6">BP-284</strain>
    </source>
</reference>
<protein>
    <submittedName>
        <fullName evidence="3">DUF1490 family protein</fullName>
    </submittedName>
</protein>
<dbReference type="AlphaFoldDB" id="A0A1I0U7P2"/>
<evidence type="ECO:0000256" key="1">
    <source>
        <dbReference type="SAM" id="MobiDB-lite"/>
    </source>
</evidence>
<dbReference type="RefSeq" id="WP_068106087.1">
    <property type="nucleotide sequence ID" value="NZ_CP135915.1"/>
</dbReference>
<evidence type="ECO:0000313" key="3">
    <source>
        <dbReference type="EMBL" id="MBY6319844.1"/>
    </source>
</evidence>
<feature type="region of interest" description="Disordered" evidence="1">
    <location>
        <begin position="72"/>
        <end position="93"/>
    </location>
</feature>
<dbReference type="GeneID" id="85487130"/>
<dbReference type="Pfam" id="PF07371">
    <property type="entry name" value="DUF1490"/>
    <property type="match status" value="1"/>
</dbReference>
<keyword evidence="2" id="KW-1133">Transmembrane helix</keyword>
<evidence type="ECO:0000313" key="4">
    <source>
        <dbReference type="EMBL" id="SFA59893.1"/>
    </source>
</evidence>
<dbReference type="Proteomes" id="UP000182054">
    <property type="component" value="Unassembled WGS sequence"/>
</dbReference>
<name>A0A1I0U7P2_9NOCA</name>
<organism evidence="4 5">
    <name type="scientific">Rhodococcoides kroppenstedtii</name>
    <dbReference type="NCBI Taxonomy" id="293050"/>
    <lineage>
        <taxon>Bacteria</taxon>
        <taxon>Bacillati</taxon>
        <taxon>Actinomycetota</taxon>
        <taxon>Actinomycetes</taxon>
        <taxon>Mycobacteriales</taxon>
        <taxon>Nocardiaceae</taxon>
        <taxon>Rhodococcoides</taxon>
    </lineage>
</organism>
<evidence type="ECO:0000256" key="2">
    <source>
        <dbReference type="SAM" id="Phobius"/>
    </source>
</evidence>
<keyword evidence="2" id="KW-0472">Membrane</keyword>
<sequence length="93" mass="9760">MLGPLIAKAASTVVTGVVGVAAWNGVKKAYDRAPVREAAVRVTEVGLRGVRRAEVRAESARLAVSDVVAEAKDRMGEEVRPPSADAHGHGHDH</sequence>